<evidence type="ECO:0000256" key="4">
    <source>
        <dbReference type="ARBA" id="ARBA00022737"/>
    </source>
</evidence>
<evidence type="ECO:0000256" key="12">
    <source>
        <dbReference type="SAM" id="SignalP"/>
    </source>
</evidence>
<reference evidence="15" key="1">
    <citation type="submission" date="2015-02" db="EMBL/GenBank/DDBJ databases">
        <title>Genome sequencing for Strongylocentrotus purpuratus.</title>
        <authorList>
            <person name="Murali S."/>
            <person name="Liu Y."/>
            <person name="Vee V."/>
            <person name="English A."/>
            <person name="Wang M."/>
            <person name="Skinner E."/>
            <person name="Han Y."/>
            <person name="Muzny D.M."/>
            <person name="Worley K.C."/>
            <person name="Gibbs R.A."/>
        </authorList>
    </citation>
    <scope>NUCLEOTIDE SEQUENCE</scope>
</reference>
<dbReference type="GO" id="GO:0005509">
    <property type="term" value="F:calcium ion binding"/>
    <property type="evidence" value="ECO:0000318"/>
    <property type="project" value="GO_Central"/>
</dbReference>
<evidence type="ECO:0000256" key="2">
    <source>
        <dbReference type="ARBA" id="ARBA00022723"/>
    </source>
</evidence>
<keyword evidence="3 12" id="KW-0732">Signal</keyword>
<dbReference type="OrthoDB" id="293868at2759"/>
<evidence type="ECO:0000256" key="8">
    <source>
        <dbReference type="ARBA" id="ARBA00023186"/>
    </source>
</evidence>
<proteinExistence type="predicted"/>
<evidence type="ECO:0000256" key="1">
    <source>
        <dbReference type="ARBA" id="ARBA00004319"/>
    </source>
</evidence>
<organism evidence="14 15">
    <name type="scientific">Strongylocentrotus purpuratus</name>
    <name type="common">Purple sea urchin</name>
    <dbReference type="NCBI Taxonomy" id="7668"/>
    <lineage>
        <taxon>Eukaryota</taxon>
        <taxon>Metazoa</taxon>
        <taxon>Echinodermata</taxon>
        <taxon>Eleutherozoa</taxon>
        <taxon>Echinozoa</taxon>
        <taxon>Echinoidea</taxon>
        <taxon>Euechinoidea</taxon>
        <taxon>Echinacea</taxon>
        <taxon>Camarodonta</taxon>
        <taxon>Echinidea</taxon>
        <taxon>Strongylocentrotidae</taxon>
        <taxon>Strongylocentrotus</taxon>
    </lineage>
</organism>
<keyword evidence="8" id="KW-0143">Chaperone</keyword>
<dbReference type="Pfam" id="PF13202">
    <property type="entry name" value="EF-hand_5"/>
    <property type="match status" value="1"/>
</dbReference>
<dbReference type="PROSITE" id="PS00018">
    <property type="entry name" value="EF_HAND_1"/>
    <property type="match status" value="3"/>
</dbReference>
<evidence type="ECO:0000313" key="15">
    <source>
        <dbReference type="Proteomes" id="UP000007110"/>
    </source>
</evidence>
<reference evidence="14" key="2">
    <citation type="submission" date="2021-01" db="UniProtKB">
        <authorList>
            <consortium name="EnsemblMetazoa"/>
        </authorList>
    </citation>
    <scope>IDENTIFICATION</scope>
</reference>
<evidence type="ECO:0000256" key="10">
    <source>
        <dbReference type="ARBA" id="ARBA00063143"/>
    </source>
</evidence>
<dbReference type="FunFam" id="1.10.238.10:FF:000104">
    <property type="entry name" value="calumenin isoform X1"/>
    <property type="match status" value="1"/>
</dbReference>
<dbReference type="PANTHER" id="PTHR10827">
    <property type="entry name" value="RETICULOCALBIN"/>
    <property type="match status" value="1"/>
</dbReference>
<evidence type="ECO:0000259" key="13">
    <source>
        <dbReference type="PROSITE" id="PS50222"/>
    </source>
</evidence>
<dbReference type="RefSeq" id="XP_001178487.3">
    <property type="nucleotide sequence ID" value="XM_001178487.4"/>
</dbReference>
<dbReference type="InterPro" id="IPR018247">
    <property type="entry name" value="EF_Hand_1_Ca_BS"/>
</dbReference>
<dbReference type="GO" id="GO:0017156">
    <property type="term" value="P:calcium-ion regulated exocytosis"/>
    <property type="evidence" value="ECO:0000318"/>
    <property type="project" value="GO_Central"/>
</dbReference>
<comment type="subunit">
    <text evidence="10">Interacts with PCSK6 (immature form including the propeptide); probably involved in the maturation and the secretion of PCSK6.</text>
</comment>
<dbReference type="GO" id="GO:0015031">
    <property type="term" value="P:protein transport"/>
    <property type="evidence" value="ECO:0007669"/>
    <property type="project" value="UniProtKB-ARBA"/>
</dbReference>
<dbReference type="KEGG" id="spu:752346"/>
<evidence type="ECO:0000256" key="7">
    <source>
        <dbReference type="ARBA" id="ARBA00023180"/>
    </source>
</evidence>
<feature type="chain" id="PRO_5029575704" description="Reticulocalbin-3" evidence="12">
    <location>
        <begin position="22"/>
        <end position="325"/>
    </location>
</feature>
<feature type="domain" description="EF-hand" evidence="13">
    <location>
        <begin position="154"/>
        <end position="189"/>
    </location>
</feature>
<evidence type="ECO:0000256" key="11">
    <source>
        <dbReference type="ARBA" id="ARBA00072696"/>
    </source>
</evidence>
<dbReference type="InterPro" id="IPR011992">
    <property type="entry name" value="EF-hand-dom_pair"/>
</dbReference>
<dbReference type="Gene3D" id="1.10.238.10">
    <property type="entry name" value="EF-hand"/>
    <property type="match status" value="3"/>
</dbReference>
<keyword evidence="6" id="KW-0106">Calcium</keyword>
<name>A0A7M7LKV7_STRPU</name>
<dbReference type="PROSITE" id="PS50222">
    <property type="entry name" value="EF_HAND_2"/>
    <property type="match status" value="2"/>
</dbReference>
<dbReference type="EnsemblMetazoa" id="XM_001178487">
    <property type="protein sequence ID" value="XP_001178487"/>
    <property type="gene ID" value="LOC752346"/>
</dbReference>
<evidence type="ECO:0000256" key="9">
    <source>
        <dbReference type="ARBA" id="ARBA00056975"/>
    </source>
</evidence>
<keyword evidence="15" id="KW-1185">Reference proteome</keyword>
<evidence type="ECO:0000313" key="14">
    <source>
        <dbReference type="EnsemblMetazoa" id="XP_001178487"/>
    </source>
</evidence>
<accession>A0A7M7LKV7</accession>
<dbReference type="GO" id="GO:0005788">
    <property type="term" value="C:endoplasmic reticulum lumen"/>
    <property type="evidence" value="ECO:0007669"/>
    <property type="project" value="UniProtKB-SubCell"/>
</dbReference>
<keyword evidence="5" id="KW-0256">Endoplasmic reticulum</keyword>
<dbReference type="GO" id="GO:0005783">
    <property type="term" value="C:endoplasmic reticulum"/>
    <property type="evidence" value="ECO:0000318"/>
    <property type="project" value="GO_Central"/>
</dbReference>
<dbReference type="PANTHER" id="PTHR10827:SF98">
    <property type="entry name" value="45 KDA CALCIUM-BINDING PROTEIN"/>
    <property type="match status" value="1"/>
</dbReference>
<evidence type="ECO:0000256" key="5">
    <source>
        <dbReference type="ARBA" id="ARBA00022824"/>
    </source>
</evidence>
<dbReference type="InParanoid" id="A0A7M7LKV7"/>
<dbReference type="SUPFAM" id="SSF47473">
    <property type="entry name" value="EF-hand"/>
    <property type="match status" value="2"/>
</dbReference>
<keyword evidence="4" id="KW-0677">Repeat</keyword>
<evidence type="ECO:0000256" key="3">
    <source>
        <dbReference type="ARBA" id="ARBA00022729"/>
    </source>
</evidence>
<feature type="signal peptide" evidence="12">
    <location>
        <begin position="1"/>
        <end position="21"/>
    </location>
</feature>
<keyword evidence="7" id="KW-0325">Glycoprotein</keyword>
<sequence length="325" mass="37581">MARLIIVLVLILCIGVNIIQTKNALNEEDTHKIEDILPHYAGADHLDSFDQTLFLGGQTRAKIFRGLSDEKRKEVFSDVYKLVDTNGDGQISKDELTEWMFQALLTVDKEDAVNSMDPIDENKDKMVSWFEYHDHVYGYAMGEEMEENQAEYTKHIKRSKRSFDLADSDGDGFLTPNEFHMFHNPRLYKQMEKVVILDSLEDFDTNKDGGIEVVEFIGDFLLKDDEEELPEWVIEEKRLFETEHDLDGNGKLEGSEIFELESQEKSFREQAEREVDHLIVMADTDKDDLISLDEALQSEALFMGRDHATHFHQNPNIVVNKNIEL</sequence>
<dbReference type="OMA" id="TWEEYNM"/>
<dbReference type="GeneID" id="752346"/>
<keyword evidence="2" id="KW-0479">Metal-binding</keyword>
<feature type="domain" description="EF-hand" evidence="13">
    <location>
        <begin position="71"/>
        <end position="106"/>
    </location>
</feature>
<protein>
    <recommendedName>
        <fullName evidence="11">Reticulocalbin-3</fullName>
    </recommendedName>
</protein>
<comment type="subcellular location">
    <subcellularLocation>
        <location evidence="1">Endoplasmic reticulum lumen</location>
    </subcellularLocation>
</comment>
<dbReference type="InterPro" id="IPR002048">
    <property type="entry name" value="EF_hand_dom"/>
</dbReference>
<dbReference type="SMART" id="SM00054">
    <property type="entry name" value="EFh"/>
    <property type="match status" value="4"/>
</dbReference>
<dbReference type="AlphaFoldDB" id="A0A7M7LKV7"/>
<comment type="function">
    <text evidence="9">Probable molecular chaperone assisting protein biosynthesis and transport in the endoplasmic reticulum. Required for the proper biosynthesis and transport of pulmonary surfactant-associated protein A/SP-A, pulmonary surfactant-associated protein D/SP-D and the lipid transporter ABCA3. By regulating both the proper expression and the degradation through the endoplasmic reticulum-associated protein degradation pathway of these proteins plays a crucial role in pulmonary surfactant homeostasis. Has an anti-fibrotic activity by negatively regulating the secretion of type I and type III collagens. This calcium-binding protein also transiently associates with immature PCSK6 and regulates its secretion.</text>
</comment>
<dbReference type="Proteomes" id="UP000007110">
    <property type="component" value="Unassembled WGS sequence"/>
</dbReference>
<dbReference type="Pfam" id="PF13499">
    <property type="entry name" value="EF-hand_7"/>
    <property type="match status" value="1"/>
</dbReference>
<evidence type="ECO:0000256" key="6">
    <source>
        <dbReference type="ARBA" id="ARBA00022837"/>
    </source>
</evidence>